<organism evidence="1 2">
    <name type="scientific">Psylliodes chrysocephalus</name>
    <dbReference type="NCBI Taxonomy" id="3402493"/>
    <lineage>
        <taxon>Eukaryota</taxon>
        <taxon>Metazoa</taxon>
        <taxon>Ecdysozoa</taxon>
        <taxon>Arthropoda</taxon>
        <taxon>Hexapoda</taxon>
        <taxon>Insecta</taxon>
        <taxon>Pterygota</taxon>
        <taxon>Neoptera</taxon>
        <taxon>Endopterygota</taxon>
        <taxon>Coleoptera</taxon>
        <taxon>Polyphaga</taxon>
        <taxon>Cucujiformia</taxon>
        <taxon>Chrysomeloidea</taxon>
        <taxon>Chrysomelidae</taxon>
        <taxon>Galerucinae</taxon>
        <taxon>Alticini</taxon>
        <taxon>Psylliodes</taxon>
    </lineage>
</organism>
<name>A0A9P0CK55_9CUCU</name>
<dbReference type="Proteomes" id="UP001153636">
    <property type="component" value="Chromosome 1"/>
</dbReference>
<protein>
    <submittedName>
        <fullName evidence="1">Uncharacterized protein</fullName>
    </submittedName>
</protein>
<dbReference type="AlphaFoldDB" id="A0A9P0CK55"/>
<gene>
    <name evidence="1" type="ORF">PSYICH_LOCUS855</name>
</gene>
<accession>A0A9P0CK55</accession>
<dbReference type="EMBL" id="OV651813">
    <property type="protein sequence ID" value="CAH1099596.1"/>
    <property type="molecule type" value="Genomic_DNA"/>
</dbReference>
<reference evidence="1" key="1">
    <citation type="submission" date="2022-01" db="EMBL/GenBank/DDBJ databases">
        <authorList>
            <person name="King R."/>
        </authorList>
    </citation>
    <scope>NUCLEOTIDE SEQUENCE</scope>
</reference>
<evidence type="ECO:0000313" key="1">
    <source>
        <dbReference type="EMBL" id="CAH1099596.1"/>
    </source>
</evidence>
<sequence length="158" mass="18009">MRIMVHILQAVRDRDENTCILSSETDIIIMALYHFRTFEAPEIKELWIKVGAGVTKRDVPLYVIAVRCGRKTCSVLPALYHLTGADYTSKVWTKHAPSHVEPQNHLSSFVPISLSNTEIKKSIGDAEEYLVKVLRKNTSCKMFNELRFGCIITKIVFL</sequence>
<keyword evidence="2" id="KW-1185">Reference proteome</keyword>
<dbReference type="OrthoDB" id="6782145at2759"/>
<evidence type="ECO:0000313" key="2">
    <source>
        <dbReference type="Proteomes" id="UP001153636"/>
    </source>
</evidence>
<proteinExistence type="predicted"/>